<dbReference type="KEGG" id="bcel:BcellWH2_03220"/>
<sequence length="52" mass="6083">MVTFPLNLRFDLSFYKSTFLFTVLSAFPESPHLTALRLKLPVYELNHPKITQ</sequence>
<reference evidence="1 2" key="1">
    <citation type="journal article" date="2015" name="Science">
        <title>Genetic determinants of in vivo fitness and diet responsiveness in multiple human gut Bacteroides.</title>
        <authorList>
            <person name="Wu M."/>
            <person name="McNulty N.P."/>
            <person name="Rodionov D.A."/>
            <person name="Khoroshkin M.S."/>
            <person name="Griffin N.W."/>
            <person name="Cheng J."/>
            <person name="Latreille P."/>
            <person name="Kerstetter R.A."/>
            <person name="Terrapon N."/>
            <person name="Henrissat B."/>
            <person name="Osterman A.L."/>
            <person name="Gordon J.I."/>
        </authorList>
    </citation>
    <scope>NUCLEOTIDE SEQUENCE [LARGE SCALE GENOMIC DNA]</scope>
    <source>
        <strain evidence="1 2">WH2</strain>
    </source>
</reference>
<name>A0A0P0GKH1_9BACE</name>
<dbReference type="EMBL" id="CP012801">
    <property type="protein sequence ID" value="ALJ60456.1"/>
    <property type="molecule type" value="Genomic_DNA"/>
</dbReference>
<dbReference type="Proteomes" id="UP000061809">
    <property type="component" value="Chromosome"/>
</dbReference>
<proteinExistence type="predicted"/>
<organism evidence="1 2">
    <name type="scientific">Bacteroides cellulosilyticus</name>
    <dbReference type="NCBI Taxonomy" id="246787"/>
    <lineage>
        <taxon>Bacteria</taxon>
        <taxon>Pseudomonadati</taxon>
        <taxon>Bacteroidota</taxon>
        <taxon>Bacteroidia</taxon>
        <taxon>Bacteroidales</taxon>
        <taxon>Bacteroidaceae</taxon>
        <taxon>Bacteroides</taxon>
    </lineage>
</organism>
<evidence type="ECO:0000313" key="2">
    <source>
        <dbReference type="Proteomes" id="UP000061809"/>
    </source>
</evidence>
<gene>
    <name evidence="1" type="ORF">BcellWH2_03220</name>
</gene>
<accession>A0A0P0GKH1</accession>
<protein>
    <submittedName>
        <fullName evidence="1">Uncharacterized protein</fullName>
    </submittedName>
</protein>
<dbReference type="AlphaFoldDB" id="A0A0P0GKH1"/>
<evidence type="ECO:0000313" key="1">
    <source>
        <dbReference type="EMBL" id="ALJ60456.1"/>
    </source>
</evidence>